<keyword evidence="1" id="KW-0732">Signal</keyword>
<feature type="chain" id="PRO_5043531910" evidence="1">
    <location>
        <begin position="24"/>
        <end position="232"/>
    </location>
</feature>
<evidence type="ECO:0000313" key="2">
    <source>
        <dbReference type="EMBL" id="MCP9548565.1"/>
    </source>
</evidence>
<comment type="caution">
    <text evidence="2">The sequence shown here is derived from an EMBL/GenBank/DDBJ whole genome shotgun (WGS) entry which is preliminary data.</text>
</comment>
<organism evidence="2 3">
    <name type="scientific">Segatella copri</name>
    <dbReference type="NCBI Taxonomy" id="165179"/>
    <lineage>
        <taxon>Bacteria</taxon>
        <taxon>Pseudomonadati</taxon>
        <taxon>Bacteroidota</taxon>
        <taxon>Bacteroidia</taxon>
        <taxon>Bacteroidales</taxon>
        <taxon>Prevotellaceae</taxon>
        <taxon>Segatella</taxon>
    </lineage>
</organism>
<protein>
    <submittedName>
        <fullName evidence="2">Uncharacterized protein</fullName>
    </submittedName>
</protein>
<dbReference type="RefSeq" id="WP_254969881.1">
    <property type="nucleotide sequence ID" value="NZ_JANDWU010000003.1"/>
</dbReference>
<sequence>MRRLLLFMTMSLCCCVASSAQQADSKRKSMEDAFIAQMKVAAKMDVLSRITNDSTVMSRVEGENFYVHPGETYIVDGISTATYYECKDKCFVPLCDAKYPKETIANRLLLPNRELPDGNIKLKFQKYRYQSDSVKIQFKQLMTFCRNKGYEMFVGIEGMGKKEMKVDLFLFNNENKWLHVLNLSWPIKKVADKGLVVEGVAWLFIPTSNVRQLMGKELPKDFMDKLKKKIKK</sequence>
<name>A0AAW5I5V4_9BACT</name>
<reference evidence="2" key="1">
    <citation type="submission" date="2022-07" db="EMBL/GenBank/DDBJ databases">
        <title>Prevotella copri.</title>
        <authorList>
            <person name="Yang C."/>
        </authorList>
    </citation>
    <scope>NUCLEOTIDE SEQUENCE</scope>
    <source>
        <strain evidence="2">HF1805</strain>
    </source>
</reference>
<dbReference type="Proteomes" id="UP001205506">
    <property type="component" value="Unassembled WGS sequence"/>
</dbReference>
<evidence type="ECO:0000256" key="1">
    <source>
        <dbReference type="SAM" id="SignalP"/>
    </source>
</evidence>
<accession>A0AAW5I5V4</accession>
<proteinExistence type="predicted"/>
<dbReference type="EMBL" id="JANDWU010000003">
    <property type="protein sequence ID" value="MCP9548565.1"/>
    <property type="molecule type" value="Genomic_DNA"/>
</dbReference>
<feature type="signal peptide" evidence="1">
    <location>
        <begin position="1"/>
        <end position="23"/>
    </location>
</feature>
<dbReference type="AlphaFoldDB" id="A0AAW5I5V4"/>
<evidence type="ECO:0000313" key="3">
    <source>
        <dbReference type="Proteomes" id="UP001205506"/>
    </source>
</evidence>
<gene>
    <name evidence="2" type="ORF">NNC68_03605</name>
</gene>